<feature type="region of interest" description="Disordered" evidence="1">
    <location>
        <begin position="21"/>
        <end position="44"/>
    </location>
</feature>
<dbReference type="AlphaFoldDB" id="A0A392UXQ5"/>
<evidence type="ECO:0000313" key="3">
    <source>
        <dbReference type="Proteomes" id="UP000265520"/>
    </source>
</evidence>
<proteinExistence type="predicted"/>
<reference evidence="2 3" key="1">
    <citation type="journal article" date="2018" name="Front. Plant Sci.">
        <title>Red Clover (Trifolium pratense) and Zigzag Clover (T. medium) - A Picture of Genomic Similarities and Differences.</title>
        <authorList>
            <person name="Dluhosova J."/>
            <person name="Istvanek J."/>
            <person name="Nedelnik J."/>
            <person name="Repkova J."/>
        </authorList>
    </citation>
    <scope>NUCLEOTIDE SEQUENCE [LARGE SCALE GENOMIC DNA]</scope>
    <source>
        <strain evidence="3">cv. 10/8</strain>
        <tissue evidence="2">Leaf</tissue>
    </source>
</reference>
<evidence type="ECO:0000256" key="1">
    <source>
        <dbReference type="SAM" id="MobiDB-lite"/>
    </source>
</evidence>
<protein>
    <submittedName>
        <fullName evidence="2">Uncharacterized protein</fullName>
    </submittedName>
</protein>
<accession>A0A392UXQ5</accession>
<sequence length="44" mass="4568">GKAIGVKFKGDNVNMFNILSRAGKGKKDNSAQGSVGGARHEYGC</sequence>
<comment type="caution">
    <text evidence="2">The sequence shown here is derived from an EMBL/GenBank/DDBJ whole genome shotgun (WGS) entry which is preliminary data.</text>
</comment>
<feature type="non-terminal residue" evidence="2">
    <location>
        <position position="1"/>
    </location>
</feature>
<dbReference type="EMBL" id="LXQA011003418">
    <property type="protein sequence ID" value="MCI80796.1"/>
    <property type="molecule type" value="Genomic_DNA"/>
</dbReference>
<keyword evidence="3" id="KW-1185">Reference proteome</keyword>
<organism evidence="2 3">
    <name type="scientific">Trifolium medium</name>
    <dbReference type="NCBI Taxonomy" id="97028"/>
    <lineage>
        <taxon>Eukaryota</taxon>
        <taxon>Viridiplantae</taxon>
        <taxon>Streptophyta</taxon>
        <taxon>Embryophyta</taxon>
        <taxon>Tracheophyta</taxon>
        <taxon>Spermatophyta</taxon>
        <taxon>Magnoliopsida</taxon>
        <taxon>eudicotyledons</taxon>
        <taxon>Gunneridae</taxon>
        <taxon>Pentapetalae</taxon>
        <taxon>rosids</taxon>
        <taxon>fabids</taxon>
        <taxon>Fabales</taxon>
        <taxon>Fabaceae</taxon>
        <taxon>Papilionoideae</taxon>
        <taxon>50 kb inversion clade</taxon>
        <taxon>NPAAA clade</taxon>
        <taxon>Hologalegina</taxon>
        <taxon>IRL clade</taxon>
        <taxon>Trifolieae</taxon>
        <taxon>Trifolium</taxon>
    </lineage>
</organism>
<dbReference type="Proteomes" id="UP000265520">
    <property type="component" value="Unassembled WGS sequence"/>
</dbReference>
<evidence type="ECO:0000313" key="2">
    <source>
        <dbReference type="EMBL" id="MCI80796.1"/>
    </source>
</evidence>
<name>A0A392UXQ5_9FABA</name>